<comment type="caution">
    <text evidence="2">The sequence shown here is derived from an EMBL/GenBank/DDBJ whole genome shotgun (WGS) entry which is preliminary data.</text>
</comment>
<feature type="compositionally biased region" description="Basic and acidic residues" evidence="1">
    <location>
        <begin position="286"/>
        <end position="297"/>
    </location>
</feature>
<organism evidence="2 3">
    <name type="scientific">Mythimna separata</name>
    <name type="common">Oriental armyworm</name>
    <name type="synonym">Pseudaletia separata</name>
    <dbReference type="NCBI Taxonomy" id="271217"/>
    <lineage>
        <taxon>Eukaryota</taxon>
        <taxon>Metazoa</taxon>
        <taxon>Ecdysozoa</taxon>
        <taxon>Arthropoda</taxon>
        <taxon>Hexapoda</taxon>
        <taxon>Insecta</taxon>
        <taxon>Pterygota</taxon>
        <taxon>Neoptera</taxon>
        <taxon>Endopterygota</taxon>
        <taxon>Lepidoptera</taxon>
        <taxon>Glossata</taxon>
        <taxon>Ditrysia</taxon>
        <taxon>Noctuoidea</taxon>
        <taxon>Noctuidae</taxon>
        <taxon>Noctuinae</taxon>
        <taxon>Hadenini</taxon>
        <taxon>Mythimna</taxon>
    </lineage>
</organism>
<dbReference type="EMBL" id="JARGEI010000031">
    <property type="protein sequence ID" value="KAJ8704448.1"/>
    <property type="molecule type" value="Genomic_DNA"/>
</dbReference>
<evidence type="ECO:0000313" key="3">
    <source>
        <dbReference type="Proteomes" id="UP001231518"/>
    </source>
</evidence>
<sequence length="483" mass="56181">MYDPSDPSYPYAAVDVSCQACVDTGSMQTMHQHPQRSYSVPYGQMEVPQQVMPPYPVGNVLLQQPLQQLPAYPQYQEQLPWAVAGPGLAPQKLVLPDLYPIMQYPQPTYQHYNIVYPQLPWVIAPHRLAPQKLVLPDLHPIMQYPQPTYQHYNIVYPQLPWVIAPHRLAPQKLMLPDLYPIMQYPQPTYQHYSIVYPQLPWAVAGPGLAPQKLVLPDLYPIMQYPQPTYQHYNIVYPQVIQQPYPICQPVYPVIDNKQQDQRRNSLSNRPSKRNSVSGSARATPSNEEKVNYDESSRNNEIAAKIQQIKTQMAQLDTRDCRFDKEKRGEWRRRNSGSGILGNCPVGSFNNRVMGRGSNDDKHLSTAARAIVDTIRNMQAKNTYHDNRRDYQRHEHKYDRPDRHTDYRRRDRDDNKDNSAPHTRPDAQSERYDARRGLNVPVYRQPYLLRQMTPGTWCRRSPGPVHPVLNPPRRPHPDTRNPRR</sequence>
<protein>
    <submittedName>
        <fullName evidence="2">Uncharacterized protein</fullName>
    </submittedName>
</protein>
<proteinExistence type="predicted"/>
<feature type="region of interest" description="Disordered" evidence="1">
    <location>
        <begin position="259"/>
        <end position="298"/>
    </location>
</feature>
<feature type="compositionally biased region" description="Basic and acidic residues" evidence="1">
    <location>
        <begin position="382"/>
        <end position="435"/>
    </location>
</feature>
<feature type="region of interest" description="Disordered" evidence="1">
    <location>
        <begin position="378"/>
        <end position="437"/>
    </location>
</feature>
<feature type="compositionally biased region" description="Basic and acidic residues" evidence="1">
    <location>
        <begin position="474"/>
        <end position="483"/>
    </location>
</feature>
<reference evidence="2" key="1">
    <citation type="submission" date="2023-03" db="EMBL/GenBank/DDBJ databases">
        <title>Chromosome-level genomes of two armyworms, Mythimna separata and Mythimna loreyi, provide insights into the biosynthesis and reception of sex pheromones.</title>
        <authorList>
            <person name="Zhao H."/>
        </authorList>
    </citation>
    <scope>NUCLEOTIDE SEQUENCE</scope>
    <source>
        <strain evidence="2">BeijingLab</strain>
        <tissue evidence="2">Pupa</tissue>
    </source>
</reference>
<evidence type="ECO:0000313" key="2">
    <source>
        <dbReference type="EMBL" id="KAJ8704448.1"/>
    </source>
</evidence>
<accession>A0AAD7Y6N6</accession>
<dbReference type="Proteomes" id="UP001231518">
    <property type="component" value="Chromosome 29"/>
</dbReference>
<gene>
    <name evidence="2" type="ORF">PYW07_011636</name>
</gene>
<dbReference type="AlphaFoldDB" id="A0AAD7Y6N6"/>
<evidence type="ECO:0000256" key="1">
    <source>
        <dbReference type="SAM" id="MobiDB-lite"/>
    </source>
</evidence>
<keyword evidence="3" id="KW-1185">Reference proteome</keyword>
<name>A0AAD7Y6N6_MYTSE</name>
<feature type="region of interest" description="Disordered" evidence="1">
    <location>
        <begin position="453"/>
        <end position="483"/>
    </location>
</feature>
<feature type="compositionally biased region" description="Polar residues" evidence="1">
    <location>
        <begin position="264"/>
        <end position="285"/>
    </location>
</feature>